<feature type="transmembrane region" description="Helical" evidence="1">
    <location>
        <begin position="34"/>
        <end position="51"/>
    </location>
</feature>
<dbReference type="EMBL" id="JAUQTA010000001">
    <property type="protein sequence ID" value="MDO7868185.1"/>
    <property type="molecule type" value="Genomic_DNA"/>
</dbReference>
<accession>A0ABT9B1A5</accession>
<keyword evidence="1" id="KW-0812">Transmembrane</keyword>
<evidence type="ECO:0000313" key="2">
    <source>
        <dbReference type="EMBL" id="MDO7868185.1"/>
    </source>
</evidence>
<reference evidence="2 3" key="1">
    <citation type="submission" date="2023-07" db="EMBL/GenBank/DDBJ databases">
        <title>Nocardioides sp. nov WY-20 isolated from soil.</title>
        <authorList>
            <person name="Liu B."/>
            <person name="Wan Y."/>
        </authorList>
    </citation>
    <scope>NUCLEOTIDE SEQUENCE [LARGE SCALE GENOMIC DNA]</scope>
    <source>
        <strain evidence="2 3">WY-20</strain>
    </source>
</reference>
<name>A0ABT9B1A5_9ACTN</name>
<keyword evidence="1" id="KW-1133">Transmembrane helix</keyword>
<dbReference type="Proteomes" id="UP001233314">
    <property type="component" value="Unassembled WGS sequence"/>
</dbReference>
<keyword evidence="1" id="KW-0472">Membrane</keyword>
<protein>
    <submittedName>
        <fullName evidence="2">Uncharacterized protein</fullName>
    </submittedName>
</protein>
<gene>
    <name evidence="2" type="ORF">Q5722_07360</name>
</gene>
<keyword evidence="3" id="KW-1185">Reference proteome</keyword>
<comment type="caution">
    <text evidence="2">The sequence shown here is derived from an EMBL/GenBank/DDBJ whole genome shotgun (WGS) entry which is preliminary data.</text>
</comment>
<evidence type="ECO:0000313" key="3">
    <source>
        <dbReference type="Proteomes" id="UP001233314"/>
    </source>
</evidence>
<evidence type="ECO:0000256" key="1">
    <source>
        <dbReference type="SAM" id="Phobius"/>
    </source>
</evidence>
<proteinExistence type="predicted"/>
<feature type="transmembrane region" description="Helical" evidence="1">
    <location>
        <begin position="131"/>
        <end position="153"/>
    </location>
</feature>
<dbReference type="RefSeq" id="WP_305027562.1">
    <property type="nucleotide sequence ID" value="NZ_JAUQTA010000001.1"/>
</dbReference>
<feature type="transmembrane region" description="Helical" evidence="1">
    <location>
        <begin position="12"/>
        <end position="28"/>
    </location>
</feature>
<feature type="transmembrane region" description="Helical" evidence="1">
    <location>
        <begin position="58"/>
        <end position="79"/>
    </location>
</feature>
<feature type="transmembrane region" description="Helical" evidence="1">
    <location>
        <begin position="159"/>
        <end position="178"/>
    </location>
</feature>
<sequence length="190" mass="20019">MTTADAPVVRPLLLIGLGLVINILSPRVDGWDVLPDWCGWVLILIGTWAFARQLPSGRLMIAAAALALVVSAAQWPPAWQVVDPGAIGSRDVSTSDASLLWALSLPALAWMILYCLALAGVSRADAGTSFWWKYLAAANAGAAVLPVFVYGAGMKGLEGLLGVLILLGLIGATVFSFLHSGREWAVVRKA</sequence>
<organism evidence="2 3">
    <name type="scientific">Nocardioides jiangxiensis</name>
    <dbReference type="NCBI Taxonomy" id="3064524"/>
    <lineage>
        <taxon>Bacteria</taxon>
        <taxon>Bacillati</taxon>
        <taxon>Actinomycetota</taxon>
        <taxon>Actinomycetes</taxon>
        <taxon>Propionibacteriales</taxon>
        <taxon>Nocardioidaceae</taxon>
        <taxon>Nocardioides</taxon>
    </lineage>
</organism>
<feature type="transmembrane region" description="Helical" evidence="1">
    <location>
        <begin position="99"/>
        <end position="119"/>
    </location>
</feature>